<dbReference type="AlphaFoldDB" id="A0A420FK83"/>
<dbReference type="RefSeq" id="WP_120348477.1">
    <property type="nucleotide sequence ID" value="NZ_MCAS01000056.1"/>
</dbReference>
<dbReference type="Proteomes" id="UP000283709">
    <property type="component" value="Unassembled WGS sequence"/>
</dbReference>
<dbReference type="PROSITE" id="PS00161">
    <property type="entry name" value="ISOCITRATE_LYASE"/>
    <property type="match status" value="1"/>
</dbReference>
<accession>A0A420FK83</accession>
<evidence type="ECO:0000313" key="1">
    <source>
        <dbReference type="EMBL" id="RKF33360.1"/>
    </source>
</evidence>
<evidence type="ECO:0000313" key="2">
    <source>
        <dbReference type="Proteomes" id="UP000283709"/>
    </source>
</evidence>
<dbReference type="OrthoDB" id="9771433at2"/>
<dbReference type="GO" id="GO:0016833">
    <property type="term" value="F:oxo-acid-lyase activity"/>
    <property type="evidence" value="ECO:0007669"/>
    <property type="project" value="UniProtKB-ARBA"/>
</dbReference>
<dbReference type="InterPro" id="IPR015813">
    <property type="entry name" value="Pyrv/PenolPyrv_kinase-like_dom"/>
</dbReference>
<dbReference type="CDD" id="cd00377">
    <property type="entry name" value="ICL_PEPM"/>
    <property type="match status" value="1"/>
</dbReference>
<dbReference type="PANTHER" id="PTHR42905">
    <property type="entry name" value="PHOSPHOENOLPYRUVATE CARBOXYLASE"/>
    <property type="match status" value="1"/>
</dbReference>
<dbReference type="InterPro" id="IPR039556">
    <property type="entry name" value="ICL/PEPM"/>
</dbReference>
<organism evidence="1 2">
    <name type="scientific">Paraburkholderia fungorum</name>
    <dbReference type="NCBI Taxonomy" id="134537"/>
    <lineage>
        <taxon>Bacteria</taxon>
        <taxon>Pseudomonadati</taxon>
        <taxon>Pseudomonadota</taxon>
        <taxon>Betaproteobacteria</taxon>
        <taxon>Burkholderiales</taxon>
        <taxon>Burkholderiaceae</taxon>
        <taxon>Paraburkholderia</taxon>
    </lineage>
</organism>
<dbReference type="Pfam" id="PF13714">
    <property type="entry name" value="PEP_mutase"/>
    <property type="match status" value="1"/>
</dbReference>
<dbReference type="EMBL" id="MCAS01000056">
    <property type="protein sequence ID" value="RKF33360.1"/>
    <property type="molecule type" value="Genomic_DNA"/>
</dbReference>
<reference evidence="1 2" key="1">
    <citation type="submission" date="2016-07" db="EMBL/GenBank/DDBJ databases">
        <title>Genome analysis of Burkholderia fungorum ES3-20.</title>
        <authorList>
            <person name="Xu D."/>
            <person name="Yao R."/>
            <person name="Zheng S."/>
        </authorList>
    </citation>
    <scope>NUCLEOTIDE SEQUENCE [LARGE SCALE GENOMIC DNA]</scope>
    <source>
        <strain evidence="1 2">ES3-20</strain>
    </source>
</reference>
<sequence>MKATKRLRELLAGDEIVVLPGAYDGLTARLVEQAGFPGVYMTGAGTAASYGYPDYGLITMTEMTEKAAVLARSVKIPVIADADTGYGNELNVTRAVREFEARGIAGIHIEDQVSPKRCGHLDGKEIVPLDVFVANIRAAVQAKSDPDFLIIARSDARAVAGLDEAIDRVNAALTAGADMAFVEAPCTMDEVATIPQRVAGPCLLNMVPAGRTPLVTTQEAQEMGFRMVLYPGIMLVAQITAGAEALRTLRDTKKAPTVPLTAQVMQAFQVLGAAEWDELRSGFQSVAQASSARRGT</sequence>
<proteinExistence type="predicted"/>
<gene>
    <name evidence="1" type="ORF">BCY88_09860</name>
</gene>
<dbReference type="PANTHER" id="PTHR42905:SF2">
    <property type="entry name" value="PHOSPHOENOLPYRUVATE CARBOXYLASE FAMILY PROTEIN"/>
    <property type="match status" value="1"/>
</dbReference>
<protein>
    <submittedName>
        <fullName evidence="1">Carboxyvinyl-carboxyphosphonate phosphorylmutase</fullName>
    </submittedName>
</protein>
<dbReference type="InterPro" id="IPR018523">
    <property type="entry name" value="Isocitrate_lyase_ph_CS"/>
</dbReference>
<name>A0A420FK83_9BURK</name>
<comment type="caution">
    <text evidence="1">The sequence shown here is derived from an EMBL/GenBank/DDBJ whole genome shotgun (WGS) entry which is preliminary data.</text>
</comment>
<dbReference type="InterPro" id="IPR040442">
    <property type="entry name" value="Pyrv_kinase-like_dom_sf"/>
</dbReference>
<dbReference type="SUPFAM" id="SSF51621">
    <property type="entry name" value="Phosphoenolpyruvate/pyruvate domain"/>
    <property type="match status" value="1"/>
</dbReference>
<dbReference type="Gene3D" id="3.20.20.60">
    <property type="entry name" value="Phosphoenolpyruvate-binding domains"/>
    <property type="match status" value="1"/>
</dbReference>